<dbReference type="RefSeq" id="WP_091082802.1">
    <property type="nucleotide sequence ID" value="NZ_FOHX01000005.1"/>
</dbReference>
<dbReference type="GO" id="GO:0016835">
    <property type="term" value="F:carbon-oxygen lyase activity"/>
    <property type="evidence" value="ECO:0007669"/>
    <property type="project" value="UniProtKB-UniRule"/>
</dbReference>
<feature type="active site" description="Proton donor" evidence="3">
    <location>
        <position position="83"/>
    </location>
</feature>
<dbReference type="PROSITE" id="PS51464">
    <property type="entry name" value="SIS"/>
    <property type="match status" value="1"/>
</dbReference>
<keyword evidence="2 3" id="KW-0119">Carbohydrate metabolism</keyword>
<dbReference type="CDD" id="cd05007">
    <property type="entry name" value="SIS_Etherase"/>
    <property type="match status" value="1"/>
</dbReference>
<dbReference type="SUPFAM" id="SSF53697">
    <property type="entry name" value="SIS domain"/>
    <property type="match status" value="1"/>
</dbReference>
<dbReference type="InterPro" id="IPR001347">
    <property type="entry name" value="SIS_dom"/>
</dbReference>
<dbReference type="InterPro" id="IPR040190">
    <property type="entry name" value="MURQ/GCKR"/>
</dbReference>
<gene>
    <name evidence="3" type="primary">murQ</name>
    <name evidence="5" type="ORF">SAMN05421811_105632</name>
</gene>
<sequence>MNLTNLTTEAADPRFSGIDTMSVAELAATMNAADATVPAAVAGALPQIVPAIEATAERMQRGGRLIYVGAGTPGRLGVLDASECPPTFGTPPDQVFAIIAGGPRAIVAPCEGAEDDEEAGAAAVDGAGVGPLDTVVGIASSGRTPYVVAAVRRAAERGALTVGLACNTGTPLGAAAAHAVEVPVGPEVISGSTRLKAGTAQKLVLNMFSTIVMVRLGKTYGNLMVDVRPSNGKLRERAVRIVRAITGAGRAEALSALRQNGFNVKQAVVASRFDLTPQEAAARLAGADGRLRAALGERA</sequence>
<evidence type="ECO:0000256" key="2">
    <source>
        <dbReference type="ARBA" id="ARBA00023277"/>
    </source>
</evidence>
<evidence type="ECO:0000256" key="3">
    <source>
        <dbReference type="HAMAP-Rule" id="MF_00068"/>
    </source>
</evidence>
<dbReference type="FunFam" id="3.40.50.10490:FF:000014">
    <property type="entry name" value="N-acetylmuramic acid 6-phosphate etherase"/>
    <property type="match status" value="1"/>
</dbReference>
<dbReference type="HAMAP" id="MF_00068">
    <property type="entry name" value="MurQ"/>
    <property type="match status" value="1"/>
</dbReference>
<reference evidence="5 6" key="1">
    <citation type="submission" date="2016-10" db="EMBL/GenBank/DDBJ databases">
        <authorList>
            <person name="de Groot N.N."/>
        </authorList>
    </citation>
    <scope>NUCLEOTIDE SEQUENCE [LARGE SCALE GENOMIC DNA]</scope>
    <source>
        <strain evidence="5 6">CGMCC 4.5598</strain>
    </source>
</reference>
<dbReference type="GO" id="GO:0097173">
    <property type="term" value="P:N-acetylmuramic acid catabolic process"/>
    <property type="evidence" value="ECO:0007669"/>
    <property type="project" value="UniProtKB-UniPathway"/>
</dbReference>
<evidence type="ECO:0000256" key="1">
    <source>
        <dbReference type="ARBA" id="ARBA00023239"/>
    </source>
</evidence>
<accession>A0A1I0JEW8</accession>
<dbReference type="AlphaFoldDB" id="A0A1I0JEW8"/>
<evidence type="ECO:0000313" key="6">
    <source>
        <dbReference type="Proteomes" id="UP000199361"/>
    </source>
</evidence>
<dbReference type="GO" id="GO:0046348">
    <property type="term" value="P:amino sugar catabolic process"/>
    <property type="evidence" value="ECO:0007669"/>
    <property type="project" value="InterPro"/>
</dbReference>
<dbReference type="NCBIfam" id="NF009222">
    <property type="entry name" value="PRK12570.1"/>
    <property type="match status" value="1"/>
</dbReference>
<dbReference type="OrthoDB" id="9813395at2"/>
<evidence type="ECO:0000259" key="4">
    <source>
        <dbReference type="PROSITE" id="PS51464"/>
    </source>
</evidence>
<keyword evidence="6" id="KW-1185">Reference proteome</keyword>
<comment type="function">
    <text evidence="3">Specifically catalyzes the cleavage of the D-lactyl ether substituent of MurNAc 6-phosphate, producing GlcNAc 6-phosphate and D-lactate.</text>
</comment>
<dbReference type="NCBIfam" id="NF003915">
    <property type="entry name" value="PRK05441.1"/>
    <property type="match status" value="1"/>
</dbReference>
<comment type="pathway">
    <text evidence="3">Amino-sugar metabolism; N-acetylmuramate degradation.</text>
</comment>
<dbReference type="Gene3D" id="1.10.8.1080">
    <property type="match status" value="1"/>
</dbReference>
<dbReference type="InterPro" id="IPR046348">
    <property type="entry name" value="SIS_dom_sf"/>
</dbReference>
<dbReference type="Pfam" id="PF22645">
    <property type="entry name" value="GKRP_SIS_N"/>
    <property type="match status" value="1"/>
</dbReference>
<dbReference type="STRING" id="568860.SAMN05421811_105632"/>
<dbReference type="NCBIfam" id="TIGR00274">
    <property type="entry name" value="N-acetylmuramic acid 6-phosphate etherase"/>
    <property type="match status" value="1"/>
</dbReference>
<dbReference type="UniPathway" id="UPA00342"/>
<dbReference type="GO" id="GO:0009254">
    <property type="term" value="P:peptidoglycan turnover"/>
    <property type="evidence" value="ECO:0007669"/>
    <property type="project" value="TreeGrafter"/>
</dbReference>
<dbReference type="GO" id="GO:0097367">
    <property type="term" value="F:carbohydrate derivative binding"/>
    <property type="evidence" value="ECO:0007669"/>
    <property type="project" value="InterPro"/>
</dbReference>
<dbReference type="InterPro" id="IPR005486">
    <property type="entry name" value="Glucokinase_regulatory_CS"/>
</dbReference>
<dbReference type="EC" id="4.2.1.126" evidence="3"/>
<evidence type="ECO:0000313" key="5">
    <source>
        <dbReference type="EMBL" id="SEU07975.1"/>
    </source>
</evidence>
<proteinExistence type="inferred from homology"/>
<organism evidence="5 6">
    <name type="scientific">Nonomuraea wenchangensis</name>
    <dbReference type="NCBI Taxonomy" id="568860"/>
    <lineage>
        <taxon>Bacteria</taxon>
        <taxon>Bacillati</taxon>
        <taxon>Actinomycetota</taxon>
        <taxon>Actinomycetes</taxon>
        <taxon>Streptosporangiales</taxon>
        <taxon>Streptosporangiaceae</taxon>
        <taxon>Nonomuraea</taxon>
    </lineage>
</organism>
<dbReference type="PROSITE" id="PS01272">
    <property type="entry name" value="GCKR"/>
    <property type="match status" value="1"/>
</dbReference>
<dbReference type="InterPro" id="IPR005488">
    <property type="entry name" value="Etherase_MurQ"/>
</dbReference>
<keyword evidence="1 3" id="KW-0456">Lyase</keyword>
<comment type="catalytic activity">
    <reaction evidence="3">
        <text>N-acetyl-D-muramate 6-phosphate + H2O = N-acetyl-D-glucosamine 6-phosphate + (R)-lactate</text>
        <dbReference type="Rhea" id="RHEA:26410"/>
        <dbReference type="ChEBI" id="CHEBI:15377"/>
        <dbReference type="ChEBI" id="CHEBI:16004"/>
        <dbReference type="ChEBI" id="CHEBI:57513"/>
        <dbReference type="ChEBI" id="CHEBI:58722"/>
        <dbReference type="EC" id="4.2.1.126"/>
    </reaction>
</comment>
<name>A0A1I0JEW8_9ACTN</name>
<comment type="miscellaneous">
    <text evidence="3">A lyase-type mechanism (elimination/hydration) is suggested for the cleavage of the lactyl ether bond of MurNAc 6-phosphate, with the formation of an alpha,beta-unsaturated aldehyde intermediate with (E)-stereochemistry, followed by the syn addition of water to give product.</text>
</comment>
<feature type="active site" evidence="3">
    <location>
        <position position="114"/>
    </location>
</feature>
<dbReference type="PANTHER" id="PTHR10088">
    <property type="entry name" value="GLUCOKINASE REGULATORY PROTEIN"/>
    <property type="match status" value="1"/>
</dbReference>
<dbReference type="PANTHER" id="PTHR10088:SF4">
    <property type="entry name" value="GLUCOKINASE REGULATORY PROTEIN"/>
    <property type="match status" value="1"/>
</dbReference>
<dbReference type="Gene3D" id="3.40.50.10490">
    <property type="entry name" value="Glucose-6-phosphate isomerase like protein, domain 1"/>
    <property type="match status" value="1"/>
</dbReference>
<protein>
    <recommendedName>
        <fullName evidence="3">N-acetylmuramic acid 6-phosphate etherase</fullName>
        <shortName evidence="3">MurNAc-6-P etherase</shortName>
        <ecNumber evidence="3">4.2.1.126</ecNumber>
    </recommendedName>
    <alternativeName>
        <fullName evidence="3">N-acetylmuramic acid 6-phosphate hydrolase</fullName>
    </alternativeName>
    <alternativeName>
        <fullName evidence="3">N-acetylmuramic acid 6-phosphate lyase</fullName>
    </alternativeName>
</protein>
<comment type="subunit">
    <text evidence="3">Homodimer.</text>
</comment>
<comment type="similarity">
    <text evidence="3">Belongs to the GCKR-like family. MurNAc-6-P etherase subfamily.</text>
</comment>
<dbReference type="EMBL" id="FOHX01000005">
    <property type="protein sequence ID" value="SEU07975.1"/>
    <property type="molecule type" value="Genomic_DNA"/>
</dbReference>
<dbReference type="Proteomes" id="UP000199361">
    <property type="component" value="Unassembled WGS sequence"/>
</dbReference>
<feature type="domain" description="SIS" evidence="4">
    <location>
        <begin position="55"/>
        <end position="218"/>
    </location>
</feature>
<dbReference type="GO" id="GO:0016803">
    <property type="term" value="F:ether hydrolase activity"/>
    <property type="evidence" value="ECO:0007669"/>
    <property type="project" value="TreeGrafter"/>
</dbReference>